<dbReference type="EMBL" id="CAMXCT020006549">
    <property type="protein sequence ID" value="CAL1169143.1"/>
    <property type="molecule type" value="Genomic_DNA"/>
</dbReference>
<reference evidence="3 4" key="2">
    <citation type="submission" date="2024-05" db="EMBL/GenBank/DDBJ databases">
        <authorList>
            <person name="Chen Y."/>
            <person name="Shah S."/>
            <person name="Dougan E. K."/>
            <person name="Thang M."/>
            <person name="Chan C."/>
        </authorList>
    </citation>
    <scope>NUCLEOTIDE SEQUENCE [LARGE SCALE GENOMIC DNA]</scope>
</reference>
<dbReference type="EMBL" id="CAMXCT030006549">
    <property type="protein sequence ID" value="CAL4803080.1"/>
    <property type="molecule type" value="Genomic_DNA"/>
</dbReference>
<protein>
    <submittedName>
        <fullName evidence="2">Uncharacterized protein</fullName>
    </submittedName>
</protein>
<dbReference type="SUPFAM" id="SSF48452">
    <property type="entry name" value="TPR-like"/>
    <property type="match status" value="1"/>
</dbReference>
<name>A0A9P1DVU4_9DINO</name>
<dbReference type="PANTHER" id="PTHR14614">
    <property type="entry name" value="HEPATOCELLULAR CARCINOMA-ASSOCIATED ANTIGEN"/>
    <property type="match status" value="1"/>
</dbReference>
<dbReference type="InterPro" id="IPR019734">
    <property type="entry name" value="TPR_rpt"/>
</dbReference>
<dbReference type="Gene3D" id="3.40.50.150">
    <property type="entry name" value="Vaccinia Virus protein VP39"/>
    <property type="match status" value="1"/>
</dbReference>
<keyword evidence="4" id="KW-1185">Reference proteome</keyword>
<dbReference type="Pfam" id="PF13424">
    <property type="entry name" value="TPR_12"/>
    <property type="match status" value="2"/>
</dbReference>
<sequence length="1043" mass="117815">MEGKRGKIVEVIEEISLLDLPLDGVVPGEGWWRRSLKDYAQRFRVKVKVHLEGLEPLVISQSPQLAWEKSDPMMTGGTVWDAALLLSAYLSRWRRLQRCCVLELGSGTGLVGLVASRLGAEVTFTDLPGMLPLLEANVRQNLPPSALHQIRPLAWQDAESWIHGQRYDLVLMSDVLYHEGQYDSLLTALRVLATSKGSRRLRVLWAQELHHPELCQRLQHQLCTEGWKVKLLTSIDDGFGQALCIFRLRPAQHAQGGSRARRAPGVRRLARGRRRVLWRLWRRWKMAAAWWPQAPETAARILELLKGDGNPSTERSKETTLEYRGQWQPTPNGAQTGHGVVPQDWAIEVASENDRSLVSFGWAGGAQLCLSNAFGEANKLEAQAQDLIDHGCSKDDAAVQCIRAIATASEEREALMRRQWCDIDFQQGEEANQELLKHLERDFATQLVQTSRRLQKETSTWYYIKRWDPEPGHVYLSAALGGDGLALSGHDDESGRHRWQLLPEGREDATEECHRNASWHLVRLLGGTPQGRRLLSRNLGGLELFEFDDGTGRQRWQVEGGPRGHRLRAARGDPGLGAAKEVEATFSGRFVGASEGHVTLKEDEECWDITGPTGSFCANFQVGGSQASKISLISKAPGRDVLSYLEPSMMAWKELKEEQVTQVLGQNRNLGTAIDLIGVYLKNYEIDKADRLCAQIAPLCLERGGVWYFKLLNFYTTVRMKQSRYQEALEMYKEYETLINFSPEEAWELYDTVYRNFGWIYTSLRDFPKALEYFEKCVSVKRAHGVPAHWFDQWDLGKTHARLSLQLGRFEDLALAAQLIGEALEMHRTAEPTDTIMRCKMLNSAGECYMVRGDFCQDAQARNHCYDKAIKLQEESYQLYMQVLGPKKPLTGWAMEDLAGAYQRRGRLENLQKRGIHTSEAVSYAALLQKIAKILLAHDELNRDGAVDLLEEGLRYLSGSAERSRSGQPDTAADDEEERHFYIPKAGQQELDVDAAALHRDIEVQLEQLRHSAAAEASRMIFEVVDDEVTESCASPQNFTSVD</sequence>
<reference evidence="2" key="1">
    <citation type="submission" date="2022-10" db="EMBL/GenBank/DDBJ databases">
        <authorList>
            <person name="Chen Y."/>
            <person name="Dougan E. K."/>
            <person name="Chan C."/>
            <person name="Rhodes N."/>
            <person name="Thang M."/>
        </authorList>
    </citation>
    <scope>NUCLEOTIDE SEQUENCE</scope>
</reference>
<organism evidence="2">
    <name type="scientific">Cladocopium goreaui</name>
    <dbReference type="NCBI Taxonomy" id="2562237"/>
    <lineage>
        <taxon>Eukaryota</taxon>
        <taxon>Sar</taxon>
        <taxon>Alveolata</taxon>
        <taxon>Dinophyceae</taxon>
        <taxon>Suessiales</taxon>
        <taxon>Symbiodiniaceae</taxon>
        <taxon>Cladocopium</taxon>
    </lineage>
</organism>
<comment type="caution">
    <text evidence="2">The sequence shown here is derived from an EMBL/GenBank/DDBJ whole genome shotgun (WGS) entry which is preliminary data.</text>
</comment>
<dbReference type="CDD" id="cd02440">
    <property type="entry name" value="AdoMet_MTases"/>
    <property type="match status" value="1"/>
</dbReference>
<accession>A0A9P1DVU4</accession>
<dbReference type="PROSITE" id="PS50005">
    <property type="entry name" value="TPR"/>
    <property type="match status" value="1"/>
</dbReference>
<feature type="repeat" description="TPR" evidence="1">
    <location>
        <begin position="751"/>
        <end position="784"/>
    </location>
</feature>
<dbReference type="Pfam" id="PF10294">
    <property type="entry name" value="Methyltransf_16"/>
    <property type="match status" value="1"/>
</dbReference>
<dbReference type="InterPro" id="IPR011990">
    <property type="entry name" value="TPR-like_helical_dom_sf"/>
</dbReference>
<dbReference type="PANTHER" id="PTHR14614:SF132">
    <property type="entry name" value="PROTEIN-LYSINE METHYLTRANSFERASE C42C1.13"/>
    <property type="match status" value="1"/>
</dbReference>
<evidence type="ECO:0000313" key="2">
    <source>
        <dbReference type="EMBL" id="CAI4015768.1"/>
    </source>
</evidence>
<dbReference type="SUPFAM" id="SSF53335">
    <property type="entry name" value="S-adenosyl-L-methionine-dependent methyltransferases"/>
    <property type="match status" value="1"/>
</dbReference>
<gene>
    <name evidence="2" type="ORF">C1SCF055_LOCUS40577</name>
</gene>
<dbReference type="InterPro" id="IPR029063">
    <property type="entry name" value="SAM-dependent_MTases_sf"/>
</dbReference>
<evidence type="ECO:0000256" key="1">
    <source>
        <dbReference type="PROSITE-ProRule" id="PRU00339"/>
    </source>
</evidence>
<dbReference type="Proteomes" id="UP001152797">
    <property type="component" value="Unassembled WGS sequence"/>
</dbReference>
<dbReference type="Gene3D" id="1.25.40.10">
    <property type="entry name" value="Tetratricopeptide repeat domain"/>
    <property type="match status" value="2"/>
</dbReference>
<proteinExistence type="predicted"/>
<evidence type="ECO:0000313" key="3">
    <source>
        <dbReference type="EMBL" id="CAL4803080.1"/>
    </source>
</evidence>
<evidence type="ECO:0000313" key="4">
    <source>
        <dbReference type="Proteomes" id="UP001152797"/>
    </source>
</evidence>
<dbReference type="OrthoDB" id="407325at2759"/>
<dbReference type="InterPro" id="IPR019410">
    <property type="entry name" value="Methyltransf_16"/>
</dbReference>
<keyword evidence="1" id="KW-0802">TPR repeat</keyword>
<dbReference type="EMBL" id="CAMXCT010006549">
    <property type="protein sequence ID" value="CAI4015768.1"/>
    <property type="molecule type" value="Genomic_DNA"/>
</dbReference>
<dbReference type="AlphaFoldDB" id="A0A9P1DVU4"/>